<keyword evidence="2" id="KW-0443">Lipid metabolism</keyword>
<reference evidence="4" key="1">
    <citation type="submission" date="2021-04" db="EMBL/GenBank/DDBJ databases">
        <authorList>
            <person name="Rodrigo-Torres L."/>
            <person name="Arahal R. D."/>
            <person name="Lucena T."/>
        </authorList>
    </citation>
    <scope>NUCLEOTIDE SEQUENCE</scope>
    <source>
        <strain evidence="4">AS29M-1</strain>
    </source>
</reference>
<dbReference type="GO" id="GO:0016042">
    <property type="term" value="P:lipid catabolic process"/>
    <property type="evidence" value="ECO:0007669"/>
    <property type="project" value="UniProtKB-KW"/>
</dbReference>
<keyword evidence="5" id="KW-1185">Reference proteome</keyword>
<accession>A0A916JMT0</accession>
<name>A0A916JMT0_9FLAO</name>
<dbReference type="Gene3D" id="3.40.50.1820">
    <property type="entry name" value="alpha/beta hydrolase"/>
    <property type="match status" value="2"/>
</dbReference>
<keyword evidence="1" id="KW-0442">Lipid degradation</keyword>
<dbReference type="EMBL" id="OU015584">
    <property type="protein sequence ID" value="CAG5082334.1"/>
    <property type="molecule type" value="Genomic_DNA"/>
</dbReference>
<evidence type="ECO:0000256" key="1">
    <source>
        <dbReference type="ARBA" id="ARBA00022963"/>
    </source>
</evidence>
<dbReference type="InterPro" id="IPR000073">
    <property type="entry name" value="AB_hydrolase_1"/>
</dbReference>
<dbReference type="RefSeq" id="WP_258542080.1">
    <property type="nucleotide sequence ID" value="NZ_OU015584.1"/>
</dbReference>
<evidence type="ECO:0000256" key="2">
    <source>
        <dbReference type="ARBA" id="ARBA00023098"/>
    </source>
</evidence>
<evidence type="ECO:0000313" key="5">
    <source>
        <dbReference type="Proteomes" id="UP000683507"/>
    </source>
</evidence>
<evidence type="ECO:0000259" key="3">
    <source>
        <dbReference type="Pfam" id="PF00561"/>
    </source>
</evidence>
<dbReference type="PANTHER" id="PTHR11005">
    <property type="entry name" value="LYSOSOMAL ACID LIPASE-RELATED"/>
    <property type="match status" value="1"/>
</dbReference>
<dbReference type="Proteomes" id="UP000683507">
    <property type="component" value="Chromosome"/>
</dbReference>
<dbReference type="Pfam" id="PF00561">
    <property type="entry name" value="Abhydrolase_1"/>
    <property type="match status" value="1"/>
</dbReference>
<feature type="domain" description="AB hydrolase-1" evidence="3">
    <location>
        <begin position="28"/>
        <end position="176"/>
    </location>
</feature>
<dbReference type="KEGG" id="ptan:CRYO30217_01882"/>
<evidence type="ECO:0000313" key="4">
    <source>
        <dbReference type="EMBL" id="CAG5082334.1"/>
    </source>
</evidence>
<sequence length="293" mass="34100">MQHKEYEIELLSGRTTLHRIHKKGNDKVLFLVHGYFEDSKIFYSTSGKGLAPFLAHHGYDVYMCDLLGKGKSKPRVAEGLDQDQHEIITHDIPAFIEEVRKISGQQRIHVGGHSWGGVVVLAYLARSKDDNIKSFISFGSKRRIGVKGWRKLLYIDLAWNWYGDRLVKKHGYLPAQKMKMGSEDEPKSYYYDATKWVKEEDWIDPEDNFNYPKNFNFELPPMLFITGKGDKILGHPRDVKRLMKEVNPETVTYKVIGKETGHLHDYDHINLLTHRDAPKDHFKLVLNFLEKFN</sequence>
<dbReference type="InterPro" id="IPR029058">
    <property type="entry name" value="AB_hydrolase_fold"/>
</dbReference>
<protein>
    <recommendedName>
        <fullName evidence="3">AB hydrolase-1 domain-containing protein</fullName>
    </recommendedName>
</protein>
<proteinExistence type="predicted"/>
<gene>
    <name evidence="4" type="ORF">CRYO30217_01882</name>
</gene>
<dbReference type="AlphaFoldDB" id="A0A916JMT0"/>
<organism evidence="4 5">
    <name type="scientific">Parvicella tangerina</name>
    <dbReference type="NCBI Taxonomy" id="2829795"/>
    <lineage>
        <taxon>Bacteria</taxon>
        <taxon>Pseudomonadati</taxon>
        <taxon>Bacteroidota</taxon>
        <taxon>Flavobacteriia</taxon>
        <taxon>Flavobacteriales</taxon>
        <taxon>Parvicellaceae</taxon>
        <taxon>Parvicella</taxon>
    </lineage>
</organism>
<dbReference type="SUPFAM" id="SSF53474">
    <property type="entry name" value="alpha/beta-Hydrolases"/>
    <property type="match status" value="1"/>
</dbReference>